<dbReference type="OrthoDB" id="5308957at2759"/>
<proteinExistence type="predicted"/>
<dbReference type="EMBL" id="GL385396">
    <property type="protein sequence ID" value="EJT78217.1"/>
    <property type="molecule type" value="Genomic_DNA"/>
</dbReference>
<reference evidence="3" key="2">
    <citation type="submission" date="2010-07" db="EMBL/GenBank/DDBJ databases">
        <authorList>
            <consortium name="The Broad Institute Genome Sequencing Platform"/>
            <consortium name="Broad Institute Genome Sequencing Center for Infectious Disease"/>
            <person name="Ma L.-J."/>
            <person name="Dead R."/>
            <person name="Young S."/>
            <person name="Zeng Q."/>
            <person name="Koehrsen M."/>
            <person name="Alvarado L."/>
            <person name="Berlin A."/>
            <person name="Chapman S.B."/>
            <person name="Chen Z."/>
            <person name="Freedman E."/>
            <person name="Gellesch M."/>
            <person name="Goldberg J."/>
            <person name="Griggs A."/>
            <person name="Gujja S."/>
            <person name="Heilman E.R."/>
            <person name="Heiman D."/>
            <person name="Hepburn T."/>
            <person name="Howarth C."/>
            <person name="Jen D."/>
            <person name="Larson L."/>
            <person name="Mehta T."/>
            <person name="Neiman D."/>
            <person name="Pearson M."/>
            <person name="Roberts A."/>
            <person name="Saif S."/>
            <person name="Shea T."/>
            <person name="Shenoy N."/>
            <person name="Sisk P."/>
            <person name="Stolte C."/>
            <person name="Sykes S."/>
            <person name="Walk T."/>
            <person name="White J."/>
            <person name="Yandava C."/>
            <person name="Haas B."/>
            <person name="Nusbaum C."/>
            <person name="Birren B."/>
        </authorList>
    </citation>
    <scope>NUCLEOTIDE SEQUENCE</scope>
    <source>
        <strain evidence="3">R3-111a-1</strain>
    </source>
</reference>
<evidence type="ECO:0000313" key="5">
    <source>
        <dbReference type="Proteomes" id="UP000006039"/>
    </source>
</evidence>
<evidence type="ECO:0000313" key="3">
    <source>
        <dbReference type="EMBL" id="EJT78217.1"/>
    </source>
</evidence>
<dbReference type="eggNOG" id="ENOG502RZNG">
    <property type="taxonomic scope" value="Eukaryota"/>
</dbReference>
<accession>J3NPW2</accession>
<dbReference type="AlphaFoldDB" id="J3NPW2"/>
<dbReference type="Proteomes" id="UP000006039">
    <property type="component" value="Unassembled WGS sequence"/>
</dbReference>
<sequence length="583" mass="65279">MATATVISTSPVLNLPLHCCTQGYIRPYGKMQVRPKITVTSDGHLSPEPRRKGKSPSPSPTERLDPGTKKRALRRENWEIHRATIKRLYIDEGRKLNDIVEIMRQDYDFTANARMYKHRLSQWGLIKYNREADVQRILQLKNQRDAEGKDSHIEINGRVVDFDRVQRYLQRRKISVDEFAEESFARSRRGSKGSKSPAEDEDDEGQELDVSSASITIRTPISSPISSALPLSPSARSPVSPGVAEEVIWDASACASEVIKDPSVAELPPSPLGFALIDSVVMIAELMEQHSPGPAGEYMQLASKQAEDVIRSHPHEAIVCLYEATLVLARPAPEVAALILRHAAEVSAIFMPEAHPMPHLLRKLAEVADEAVAGAAKDVHMLVETTRRAFHRHITTWERALGHAPGGSLTWWCWVRYLRSVGPDDAAADLWVNRSEEIMRTAVDPRDRGRPMEDGSFSGLEAGIPMEKLVLLGRYEICTALSPTVYSRLERYIVAHIRRCCDLQALSTQALHEFFMASIARQAGRLVEADEYSRASVSSYMAAGNIDYAMRIMAWMSRWAGQDFDSDTCRYQLLDNIFRGGHS</sequence>
<dbReference type="GeneID" id="20343777"/>
<reference evidence="4" key="5">
    <citation type="submission" date="2018-04" db="UniProtKB">
        <authorList>
            <consortium name="EnsemblFungi"/>
        </authorList>
    </citation>
    <scope>IDENTIFICATION</scope>
    <source>
        <strain evidence="4">R3-111a-1</strain>
    </source>
</reference>
<reference evidence="3" key="3">
    <citation type="submission" date="2010-09" db="EMBL/GenBank/DDBJ databases">
        <title>Annotation of Gaeumannomyces graminis var. tritici R3-111a-1.</title>
        <authorList>
            <consortium name="The Broad Institute Genome Sequencing Platform"/>
            <person name="Ma L.-J."/>
            <person name="Dead R."/>
            <person name="Young S.K."/>
            <person name="Zeng Q."/>
            <person name="Gargeya S."/>
            <person name="Fitzgerald M."/>
            <person name="Haas B."/>
            <person name="Abouelleil A."/>
            <person name="Alvarado L."/>
            <person name="Arachchi H.M."/>
            <person name="Berlin A."/>
            <person name="Brown A."/>
            <person name="Chapman S.B."/>
            <person name="Chen Z."/>
            <person name="Dunbar C."/>
            <person name="Freedman E."/>
            <person name="Gearin G."/>
            <person name="Gellesch M."/>
            <person name="Goldberg J."/>
            <person name="Griggs A."/>
            <person name="Gujja S."/>
            <person name="Heiman D."/>
            <person name="Howarth C."/>
            <person name="Larson L."/>
            <person name="Lui A."/>
            <person name="MacDonald P.J.P."/>
            <person name="Mehta T."/>
            <person name="Montmayeur A."/>
            <person name="Murphy C."/>
            <person name="Neiman D."/>
            <person name="Pearson M."/>
            <person name="Priest M."/>
            <person name="Roberts A."/>
            <person name="Saif S."/>
            <person name="Shea T."/>
            <person name="Shenoy N."/>
            <person name="Sisk P."/>
            <person name="Stolte C."/>
            <person name="Sykes S."/>
            <person name="Yandava C."/>
            <person name="Wortman J."/>
            <person name="Nusbaum C."/>
            <person name="Birren B."/>
        </authorList>
    </citation>
    <scope>NUCLEOTIDE SEQUENCE</scope>
    <source>
        <strain evidence="3">R3-111a-1</strain>
    </source>
</reference>
<dbReference type="RefSeq" id="XP_009219362.1">
    <property type="nucleotide sequence ID" value="XM_009221098.1"/>
</dbReference>
<dbReference type="STRING" id="644352.J3NPW2"/>
<evidence type="ECO:0000256" key="1">
    <source>
        <dbReference type="SAM" id="MobiDB-lite"/>
    </source>
</evidence>
<keyword evidence="5" id="KW-1185">Reference proteome</keyword>
<protein>
    <recommendedName>
        <fullName evidence="2">Clr5 domain-containing protein</fullName>
    </recommendedName>
</protein>
<dbReference type="PANTHER" id="PTHR38788">
    <property type="entry name" value="CLR5 DOMAIN-CONTAINING PROTEIN"/>
    <property type="match status" value="1"/>
</dbReference>
<feature type="region of interest" description="Disordered" evidence="1">
    <location>
        <begin position="39"/>
        <end position="70"/>
    </location>
</feature>
<dbReference type="InterPro" id="IPR025676">
    <property type="entry name" value="Clr5_dom"/>
</dbReference>
<feature type="domain" description="Clr5" evidence="2">
    <location>
        <begin position="75"/>
        <end position="125"/>
    </location>
</feature>
<dbReference type="PANTHER" id="PTHR38788:SF3">
    <property type="entry name" value="CLR5 DOMAIN-CONTAINING PROTEIN"/>
    <property type="match status" value="1"/>
</dbReference>
<dbReference type="Pfam" id="PF14420">
    <property type="entry name" value="Clr5"/>
    <property type="match status" value="1"/>
</dbReference>
<reference evidence="4" key="4">
    <citation type="journal article" date="2015" name="G3 (Bethesda)">
        <title>Genome sequences of three phytopathogenic species of the Magnaporthaceae family of fungi.</title>
        <authorList>
            <person name="Okagaki L.H."/>
            <person name="Nunes C.C."/>
            <person name="Sailsbery J."/>
            <person name="Clay B."/>
            <person name="Brown D."/>
            <person name="John T."/>
            <person name="Oh Y."/>
            <person name="Young N."/>
            <person name="Fitzgerald M."/>
            <person name="Haas B.J."/>
            <person name="Zeng Q."/>
            <person name="Young S."/>
            <person name="Adiconis X."/>
            <person name="Fan L."/>
            <person name="Levin J.Z."/>
            <person name="Mitchell T.K."/>
            <person name="Okubara P.A."/>
            <person name="Farman M.L."/>
            <person name="Kohn L.M."/>
            <person name="Birren B."/>
            <person name="Ma L.-J."/>
            <person name="Dean R.A."/>
        </authorList>
    </citation>
    <scope>NUCLEOTIDE SEQUENCE</scope>
    <source>
        <strain evidence="4">R3-111a-1</strain>
    </source>
</reference>
<gene>
    <name evidence="4" type="primary">20343777</name>
    <name evidence="3" type="ORF">GGTG_03319</name>
</gene>
<evidence type="ECO:0000259" key="2">
    <source>
        <dbReference type="Pfam" id="PF14420"/>
    </source>
</evidence>
<dbReference type="EnsemblFungi" id="EJT78217">
    <property type="protein sequence ID" value="EJT78217"/>
    <property type="gene ID" value="GGTG_03319"/>
</dbReference>
<organism evidence="3">
    <name type="scientific">Gaeumannomyces tritici (strain R3-111a-1)</name>
    <name type="common">Wheat and barley take-all root rot fungus</name>
    <name type="synonym">Gaeumannomyces graminis var. tritici</name>
    <dbReference type="NCBI Taxonomy" id="644352"/>
    <lineage>
        <taxon>Eukaryota</taxon>
        <taxon>Fungi</taxon>
        <taxon>Dikarya</taxon>
        <taxon>Ascomycota</taxon>
        <taxon>Pezizomycotina</taxon>
        <taxon>Sordariomycetes</taxon>
        <taxon>Sordariomycetidae</taxon>
        <taxon>Magnaporthales</taxon>
        <taxon>Magnaporthaceae</taxon>
        <taxon>Gaeumannomyces</taxon>
    </lineage>
</organism>
<name>J3NPW2_GAET3</name>
<reference evidence="5" key="1">
    <citation type="submission" date="2010-07" db="EMBL/GenBank/DDBJ databases">
        <title>The genome sequence of Gaeumannomyces graminis var. tritici strain R3-111a-1.</title>
        <authorList>
            <consortium name="The Broad Institute Genome Sequencing Platform"/>
            <person name="Ma L.-J."/>
            <person name="Dead R."/>
            <person name="Young S."/>
            <person name="Zeng Q."/>
            <person name="Koehrsen M."/>
            <person name="Alvarado L."/>
            <person name="Berlin A."/>
            <person name="Chapman S.B."/>
            <person name="Chen Z."/>
            <person name="Freedman E."/>
            <person name="Gellesch M."/>
            <person name="Goldberg J."/>
            <person name="Griggs A."/>
            <person name="Gujja S."/>
            <person name="Heilman E.R."/>
            <person name="Heiman D."/>
            <person name="Hepburn T."/>
            <person name="Howarth C."/>
            <person name="Jen D."/>
            <person name="Larson L."/>
            <person name="Mehta T."/>
            <person name="Neiman D."/>
            <person name="Pearson M."/>
            <person name="Roberts A."/>
            <person name="Saif S."/>
            <person name="Shea T."/>
            <person name="Shenoy N."/>
            <person name="Sisk P."/>
            <person name="Stolte C."/>
            <person name="Sykes S."/>
            <person name="Walk T."/>
            <person name="White J."/>
            <person name="Yandava C."/>
            <person name="Haas B."/>
            <person name="Nusbaum C."/>
            <person name="Birren B."/>
        </authorList>
    </citation>
    <scope>NUCLEOTIDE SEQUENCE [LARGE SCALE GENOMIC DNA]</scope>
    <source>
        <strain evidence="5">R3-111a-1</strain>
    </source>
</reference>
<dbReference type="VEuPathDB" id="FungiDB:GGTG_03319"/>
<feature type="region of interest" description="Disordered" evidence="1">
    <location>
        <begin position="185"/>
        <end position="213"/>
    </location>
</feature>
<dbReference type="HOGENOM" id="CLU_456395_0_0_1"/>
<evidence type="ECO:0000313" key="4">
    <source>
        <dbReference type="EnsemblFungi" id="EJT78217"/>
    </source>
</evidence>